<dbReference type="GO" id="GO:0005634">
    <property type="term" value="C:nucleus"/>
    <property type="evidence" value="ECO:0007669"/>
    <property type="project" value="UniProtKB-SubCell"/>
</dbReference>
<evidence type="ECO:0000256" key="1">
    <source>
        <dbReference type="ARBA" id="ARBA00004123"/>
    </source>
</evidence>
<feature type="compositionally biased region" description="Low complexity" evidence="3">
    <location>
        <begin position="154"/>
        <end position="175"/>
    </location>
</feature>
<feature type="region of interest" description="Disordered" evidence="3">
    <location>
        <begin position="1"/>
        <end position="28"/>
    </location>
</feature>
<name>A0A4R0S2I3_9APHY</name>
<dbReference type="InterPro" id="IPR008251">
    <property type="entry name" value="Chromo_shadow_dom"/>
</dbReference>
<protein>
    <recommendedName>
        <fullName evidence="4">Chromo domain-containing protein</fullName>
    </recommendedName>
</protein>
<feature type="compositionally biased region" description="Polar residues" evidence="3">
    <location>
        <begin position="118"/>
        <end position="130"/>
    </location>
</feature>
<dbReference type="InterPro" id="IPR016197">
    <property type="entry name" value="Chromo-like_dom_sf"/>
</dbReference>
<evidence type="ECO:0000313" key="6">
    <source>
        <dbReference type="Proteomes" id="UP000292702"/>
    </source>
</evidence>
<dbReference type="InterPro" id="IPR023780">
    <property type="entry name" value="Chromo_domain"/>
</dbReference>
<dbReference type="PANTHER" id="PTHR22812">
    <property type="entry name" value="CHROMOBOX PROTEIN"/>
    <property type="match status" value="1"/>
</dbReference>
<dbReference type="InterPro" id="IPR051219">
    <property type="entry name" value="Heterochromatin_chromo-domain"/>
</dbReference>
<keyword evidence="2" id="KW-0539">Nucleus</keyword>
<dbReference type="GO" id="GO:0006338">
    <property type="term" value="P:chromatin remodeling"/>
    <property type="evidence" value="ECO:0007669"/>
    <property type="project" value="UniProtKB-ARBA"/>
</dbReference>
<keyword evidence="6" id="KW-1185">Reference proteome</keyword>
<dbReference type="SUPFAM" id="SSF54160">
    <property type="entry name" value="Chromo domain-like"/>
    <property type="match status" value="2"/>
</dbReference>
<evidence type="ECO:0000259" key="4">
    <source>
        <dbReference type="PROSITE" id="PS50013"/>
    </source>
</evidence>
<dbReference type="AlphaFoldDB" id="A0A4R0S2I3"/>
<accession>A0A4R0S2I3</accession>
<dbReference type="EMBL" id="RWJN01000002">
    <property type="protein sequence ID" value="TCD71788.1"/>
    <property type="molecule type" value="Genomic_DNA"/>
</dbReference>
<dbReference type="PROSITE" id="PS50013">
    <property type="entry name" value="CHROMO_2"/>
    <property type="match status" value="1"/>
</dbReference>
<dbReference type="SMART" id="SM00298">
    <property type="entry name" value="CHROMO"/>
    <property type="match status" value="1"/>
</dbReference>
<dbReference type="Pfam" id="PF00385">
    <property type="entry name" value="Chromo"/>
    <property type="match status" value="1"/>
</dbReference>
<evidence type="ECO:0000256" key="3">
    <source>
        <dbReference type="SAM" id="MobiDB-lite"/>
    </source>
</evidence>
<dbReference type="InterPro" id="IPR000953">
    <property type="entry name" value="Chromo/chromo_shadow_dom"/>
</dbReference>
<feature type="compositionally biased region" description="Acidic residues" evidence="3">
    <location>
        <begin position="7"/>
        <end position="28"/>
    </location>
</feature>
<dbReference type="STRING" id="92696.A0A4R0S2I3"/>
<dbReference type="SMART" id="SM00300">
    <property type="entry name" value="ChSh"/>
    <property type="match status" value="1"/>
</dbReference>
<gene>
    <name evidence="5" type="ORF">EIP91_003131</name>
</gene>
<feature type="region of interest" description="Disordered" evidence="3">
    <location>
        <begin position="77"/>
        <end position="197"/>
    </location>
</feature>
<evidence type="ECO:0000256" key="2">
    <source>
        <dbReference type="ARBA" id="ARBA00023242"/>
    </source>
</evidence>
<proteinExistence type="predicted"/>
<reference evidence="5 6" key="1">
    <citation type="submission" date="2018-11" db="EMBL/GenBank/DDBJ databases">
        <title>Genome assembly of Steccherinum ochraceum LE-BIN_3174, the white-rot fungus of the Steccherinaceae family (The Residual Polyporoid clade, Polyporales, Basidiomycota).</title>
        <authorList>
            <person name="Fedorova T.V."/>
            <person name="Glazunova O.A."/>
            <person name="Landesman E.O."/>
            <person name="Moiseenko K.V."/>
            <person name="Psurtseva N.V."/>
            <person name="Savinova O.S."/>
            <person name="Shakhova N.V."/>
            <person name="Tyazhelova T.V."/>
            <person name="Vasina D.V."/>
        </authorList>
    </citation>
    <scope>NUCLEOTIDE SEQUENCE [LARGE SCALE GENOMIC DNA]</scope>
    <source>
        <strain evidence="5 6">LE-BIN_3174</strain>
    </source>
</reference>
<organism evidence="5 6">
    <name type="scientific">Steccherinum ochraceum</name>
    <dbReference type="NCBI Taxonomy" id="92696"/>
    <lineage>
        <taxon>Eukaryota</taxon>
        <taxon>Fungi</taxon>
        <taxon>Dikarya</taxon>
        <taxon>Basidiomycota</taxon>
        <taxon>Agaricomycotina</taxon>
        <taxon>Agaricomycetes</taxon>
        <taxon>Polyporales</taxon>
        <taxon>Steccherinaceae</taxon>
        <taxon>Steccherinum</taxon>
    </lineage>
</organism>
<dbReference type="Proteomes" id="UP000292702">
    <property type="component" value="Unassembled WGS sequence"/>
</dbReference>
<comment type="subcellular location">
    <subcellularLocation>
        <location evidence="1">Nucleus</location>
    </subcellularLocation>
</comment>
<dbReference type="Gene3D" id="2.40.50.40">
    <property type="match status" value="2"/>
</dbReference>
<comment type="caution">
    <text evidence="5">The sequence shown here is derived from an EMBL/GenBank/DDBJ whole genome shotgun (WGS) entry which is preliminary data.</text>
</comment>
<evidence type="ECO:0000313" key="5">
    <source>
        <dbReference type="EMBL" id="TCD71788.1"/>
    </source>
</evidence>
<sequence>MARRTDSDEEMAPPETVAEENVDDDADEEEYEIEVILEAKHGMFGNSNIGYLVKWKGYGPEDNSWVNEEDAQGAKDLIDEYWRNNKKNTQRKSSGPGPRKSLPSASRARDESPEIDAPSTQKRGRQSSAKAISVSDDDGDEEERPQPKKSKADTTSASARKSVAKSASTTKSASQKSKKSAQRTPEVEESEEEEFTDMRKWKTADTWEHIVERVETVERTDDGKLFVYFTLNSKGLAKTDNKRCREESKLCRLKFPQALLEFYERNLRWRKIDGDDEDD</sequence>
<dbReference type="Pfam" id="PF01393">
    <property type="entry name" value="Chromo_shadow"/>
    <property type="match status" value="1"/>
</dbReference>
<dbReference type="OrthoDB" id="433924at2759"/>
<feature type="domain" description="Chromo" evidence="4">
    <location>
        <begin position="31"/>
        <end position="93"/>
    </location>
</feature>